<sequence>MHRLNTQDLSLKGALPEPSPLEIEESERLAIVRSFQSDALEDDAELQAIVEFAAKLCDAPVSLVTLLEADRQRFLAREGLEERETPRDIAFCSLTLGQGELLEIQDATADPRVANNPLVTGEKHVRYYAGQPLLSSEGASLGTLCVLDTEVRDQPLSDLQREGLAVLAQAAMRRLSARRENLQSKRTIAEREDRLRRMIDGVPAIAWSADAEGNFDYFNSRWEEATGQSPPKVADDWRPFVHPDDAEAALAAWGESFRNGEEFEVEYRLKQADGSWIWVLSMAVPVAERDGDAVRWFGTLTDIDETRNALNERDLLARELSHRIKNIFAVVTGLIALKSRRAPESADFAVELTDLLRALGRAHEFVQPDALGAQECLKQMLEALFTPYQNADGEARVRVAGPNVETSQRAATPFALVFHELATNSAKYGALSNDTGHITLDIHESGDDLTLTWTEHGGPPVEEPPETGFGSRLVEMSITGQLQGTWQRRFPPEGMVMTLTVPKAAIAR</sequence>
<dbReference type="Gene3D" id="3.30.450.20">
    <property type="entry name" value="PAS domain"/>
    <property type="match status" value="1"/>
</dbReference>
<keyword evidence="20" id="KW-1185">Reference proteome</keyword>
<dbReference type="SUPFAM" id="SSF55785">
    <property type="entry name" value="PYP-like sensor domain (PAS domain)"/>
    <property type="match status" value="1"/>
</dbReference>
<dbReference type="FunFam" id="3.30.450.20:FF:000099">
    <property type="entry name" value="Sensory box sensor histidine kinase"/>
    <property type="match status" value="1"/>
</dbReference>
<dbReference type="Pfam" id="PF08447">
    <property type="entry name" value="PAS_3"/>
    <property type="match status" value="1"/>
</dbReference>
<dbReference type="InterPro" id="IPR003018">
    <property type="entry name" value="GAF"/>
</dbReference>
<evidence type="ECO:0000313" key="20">
    <source>
        <dbReference type="Proteomes" id="UP000285232"/>
    </source>
</evidence>
<protein>
    <recommendedName>
        <fullName evidence="2">histidine kinase</fullName>
        <ecNumber evidence="2">2.7.13.3</ecNumber>
    </recommendedName>
</protein>
<dbReference type="InterPro" id="IPR029016">
    <property type="entry name" value="GAF-like_dom_sf"/>
</dbReference>
<dbReference type="SMART" id="SM00086">
    <property type="entry name" value="PAC"/>
    <property type="match status" value="1"/>
</dbReference>
<dbReference type="InterPro" id="IPR036890">
    <property type="entry name" value="HATPase_C_sf"/>
</dbReference>
<feature type="domain" description="PAC" evidence="18">
    <location>
        <begin position="263"/>
        <end position="315"/>
    </location>
</feature>
<dbReference type="Proteomes" id="UP000285232">
    <property type="component" value="Unassembled WGS sequence"/>
</dbReference>
<dbReference type="PROSITE" id="PS50113">
    <property type="entry name" value="PAC"/>
    <property type="match status" value="1"/>
</dbReference>
<dbReference type="NCBIfam" id="TIGR00229">
    <property type="entry name" value="sensory_box"/>
    <property type="match status" value="1"/>
</dbReference>
<keyword evidence="4" id="KW-0597">Phosphoprotein</keyword>
<keyword evidence="5" id="KW-0716">Sensory transduction</keyword>
<dbReference type="AlphaFoldDB" id="A0A419RUC6"/>
<evidence type="ECO:0000256" key="11">
    <source>
        <dbReference type="ARBA" id="ARBA00022777"/>
    </source>
</evidence>
<evidence type="ECO:0000256" key="1">
    <source>
        <dbReference type="ARBA" id="ARBA00000085"/>
    </source>
</evidence>
<evidence type="ECO:0000256" key="8">
    <source>
        <dbReference type="ARBA" id="ARBA00022679"/>
    </source>
</evidence>
<dbReference type="SMART" id="SM00091">
    <property type="entry name" value="PAS"/>
    <property type="match status" value="1"/>
</dbReference>
<evidence type="ECO:0000256" key="10">
    <source>
        <dbReference type="ARBA" id="ARBA00022741"/>
    </source>
</evidence>
<evidence type="ECO:0000256" key="16">
    <source>
        <dbReference type="SAM" id="Coils"/>
    </source>
</evidence>
<dbReference type="InterPro" id="IPR001610">
    <property type="entry name" value="PAC"/>
</dbReference>
<dbReference type="SUPFAM" id="SSF55874">
    <property type="entry name" value="ATPase domain of HSP90 chaperone/DNA topoisomerase II/histidine kinase"/>
    <property type="match status" value="1"/>
</dbReference>
<reference evidence="19 20" key="1">
    <citation type="journal article" date="2017" name="Int. J. Syst. Evol. Microbiol.">
        <title>Erythrobacter aquimixticola sp. nov., isolated from the junction between the ocean and a freshwater spring.</title>
        <authorList>
            <person name="Park S."/>
            <person name="Jung Y.T."/>
            <person name="Choi S.J."/>
            <person name="Yoon J.H."/>
        </authorList>
    </citation>
    <scope>NUCLEOTIDE SEQUENCE [LARGE SCALE GENOMIC DNA]</scope>
    <source>
        <strain evidence="19 20">JSSK-14</strain>
    </source>
</reference>
<proteinExistence type="predicted"/>
<keyword evidence="11" id="KW-0418">Kinase</keyword>
<keyword evidence="16" id="KW-0175">Coiled coil</keyword>
<keyword evidence="9" id="KW-0677">Repeat</keyword>
<evidence type="ECO:0000256" key="6">
    <source>
        <dbReference type="ARBA" id="ARBA00022630"/>
    </source>
</evidence>
<evidence type="ECO:0000256" key="9">
    <source>
        <dbReference type="ARBA" id="ARBA00022737"/>
    </source>
</evidence>
<evidence type="ECO:0000259" key="17">
    <source>
        <dbReference type="PROSITE" id="PS50112"/>
    </source>
</evidence>
<evidence type="ECO:0000259" key="18">
    <source>
        <dbReference type="PROSITE" id="PS50113"/>
    </source>
</evidence>
<dbReference type="EMBL" id="RAHX01000001">
    <property type="protein sequence ID" value="RJY09385.1"/>
    <property type="molecule type" value="Genomic_DNA"/>
</dbReference>
<keyword evidence="14" id="KW-0843">Virulence</keyword>
<dbReference type="CDD" id="cd00130">
    <property type="entry name" value="PAS"/>
    <property type="match status" value="1"/>
</dbReference>
<dbReference type="GO" id="GO:0009881">
    <property type="term" value="F:photoreceptor activity"/>
    <property type="evidence" value="ECO:0007669"/>
    <property type="project" value="UniProtKB-KW"/>
</dbReference>
<dbReference type="Gene3D" id="3.30.565.10">
    <property type="entry name" value="Histidine kinase-like ATPase, C-terminal domain"/>
    <property type="match status" value="1"/>
</dbReference>
<dbReference type="GO" id="GO:0004673">
    <property type="term" value="F:protein histidine kinase activity"/>
    <property type="evidence" value="ECO:0007669"/>
    <property type="project" value="UniProtKB-EC"/>
</dbReference>
<feature type="domain" description="PAS" evidence="17">
    <location>
        <begin position="191"/>
        <end position="260"/>
    </location>
</feature>
<evidence type="ECO:0000313" key="19">
    <source>
        <dbReference type="EMBL" id="RJY09385.1"/>
    </source>
</evidence>
<keyword evidence="12" id="KW-0067">ATP-binding</keyword>
<organism evidence="19 20">
    <name type="scientific">Aurantiacibacter aquimixticola</name>
    <dbReference type="NCBI Taxonomy" id="1958945"/>
    <lineage>
        <taxon>Bacteria</taxon>
        <taxon>Pseudomonadati</taxon>
        <taxon>Pseudomonadota</taxon>
        <taxon>Alphaproteobacteria</taxon>
        <taxon>Sphingomonadales</taxon>
        <taxon>Erythrobacteraceae</taxon>
        <taxon>Aurantiacibacter</taxon>
    </lineage>
</organism>
<dbReference type="PANTHER" id="PTHR41523:SF8">
    <property type="entry name" value="ETHYLENE RESPONSE SENSOR PROTEIN"/>
    <property type="match status" value="1"/>
</dbReference>
<keyword evidence="13" id="KW-0157">Chromophore</keyword>
<evidence type="ECO:0000256" key="12">
    <source>
        <dbReference type="ARBA" id="ARBA00022840"/>
    </source>
</evidence>
<keyword evidence="10" id="KW-0547">Nucleotide-binding</keyword>
<dbReference type="InterPro" id="IPR035965">
    <property type="entry name" value="PAS-like_dom_sf"/>
</dbReference>
<evidence type="ECO:0000256" key="13">
    <source>
        <dbReference type="ARBA" id="ARBA00022991"/>
    </source>
</evidence>
<dbReference type="InterPro" id="IPR011102">
    <property type="entry name" value="Sig_transdc_His_kinase_HWE"/>
</dbReference>
<keyword evidence="6" id="KW-0285">Flavoprotein</keyword>
<keyword evidence="8" id="KW-0808">Transferase</keyword>
<dbReference type="SUPFAM" id="SSF55781">
    <property type="entry name" value="GAF domain-like"/>
    <property type="match status" value="1"/>
</dbReference>
<dbReference type="SMART" id="SM00911">
    <property type="entry name" value="HWE_HK"/>
    <property type="match status" value="1"/>
</dbReference>
<evidence type="ECO:0000256" key="2">
    <source>
        <dbReference type="ARBA" id="ARBA00012438"/>
    </source>
</evidence>
<evidence type="ECO:0000256" key="3">
    <source>
        <dbReference type="ARBA" id="ARBA00022543"/>
    </source>
</evidence>
<dbReference type="InterPro" id="IPR013655">
    <property type="entry name" value="PAS_fold_3"/>
</dbReference>
<comment type="catalytic activity">
    <reaction evidence="1">
        <text>ATP + protein L-histidine = ADP + protein N-phospho-L-histidine.</text>
        <dbReference type="EC" id="2.7.13.3"/>
    </reaction>
</comment>
<gene>
    <name evidence="19" type="ORF">D6201_08480</name>
</gene>
<dbReference type="PROSITE" id="PS50112">
    <property type="entry name" value="PAS"/>
    <property type="match status" value="1"/>
</dbReference>
<dbReference type="PANTHER" id="PTHR41523">
    <property type="entry name" value="TWO-COMPONENT SYSTEM SENSOR PROTEIN"/>
    <property type="match status" value="1"/>
</dbReference>
<dbReference type="InterPro" id="IPR000700">
    <property type="entry name" value="PAS-assoc_C"/>
</dbReference>
<keyword evidence="3" id="KW-0600">Photoreceptor protein</keyword>
<keyword evidence="7" id="KW-0288">FMN</keyword>
<evidence type="ECO:0000256" key="7">
    <source>
        <dbReference type="ARBA" id="ARBA00022643"/>
    </source>
</evidence>
<dbReference type="GO" id="GO:0005524">
    <property type="term" value="F:ATP binding"/>
    <property type="evidence" value="ECO:0007669"/>
    <property type="project" value="UniProtKB-KW"/>
</dbReference>
<comment type="caution">
    <text evidence="19">The sequence shown here is derived from an EMBL/GenBank/DDBJ whole genome shotgun (WGS) entry which is preliminary data.</text>
</comment>
<feature type="coiled-coil region" evidence="16">
    <location>
        <begin position="165"/>
        <end position="192"/>
    </location>
</feature>
<evidence type="ECO:0000256" key="5">
    <source>
        <dbReference type="ARBA" id="ARBA00022606"/>
    </source>
</evidence>
<name>A0A419RUC6_9SPHN</name>
<evidence type="ECO:0000256" key="15">
    <source>
        <dbReference type="ARBA" id="ARBA00023170"/>
    </source>
</evidence>
<dbReference type="Gene3D" id="3.30.450.40">
    <property type="match status" value="1"/>
</dbReference>
<evidence type="ECO:0000256" key="14">
    <source>
        <dbReference type="ARBA" id="ARBA00023026"/>
    </source>
</evidence>
<evidence type="ECO:0000256" key="4">
    <source>
        <dbReference type="ARBA" id="ARBA00022553"/>
    </source>
</evidence>
<dbReference type="Pfam" id="PF01590">
    <property type="entry name" value="GAF"/>
    <property type="match status" value="1"/>
</dbReference>
<dbReference type="InterPro" id="IPR000014">
    <property type="entry name" value="PAS"/>
</dbReference>
<keyword evidence="15" id="KW-0675">Receptor</keyword>
<dbReference type="Pfam" id="PF07536">
    <property type="entry name" value="HWE_HK"/>
    <property type="match status" value="1"/>
</dbReference>
<dbReference type="EC" id="2.7.13.3" evidence="2"/>
<accession>A0A419RUC6</accession>